<dbReference type="SMART" id="SM01323">
    <property type="entry name" value="YajC"/>
    <property type="match status" value="1"/>
</dbReference>
<keyword evidence="4" id="KW-1003">Cell membrane</keyword>
<dbReference type="InterPro" id="IPR003849">
    <property type="entry name" value="Preprotein_translocase_YajC"/>
</dbReference>
<reference evidence="12" key="1">
    <citation type="submission" date="2021-02" db="EMBL/GenBank/DDBJ databases">
        <title>Phycicoccus sp. MQZ13P-5T, whole genome shotgun sequence.</title>
        <authorList>
            <person name="Tuo L."/>
        </authorList>
    </citation>
    <scope>NUCLEOTIDE SEQUENCE</scope>
    <source>
        <strain evidence="12">MQZ13P-5</strain>
    </source>
</reference>
<dbReference type="Proteomes" id="UP001430172">
    <property type="component" value="Unassembled WGS sequence"/>
</dbReference>
<name>A0ABS2CIM9_9MICO</name>
<dbReference type="Pfam" id="PF02699">
    <property type="entry name" value="YajC"/>
    <property type="match status" value="1"/>
</dbReference>
<evidence type="ECO:0000256" key="10">
    <source>
        <dbReference type="SAM" id="MobiDB-lite"/>
    </source>
</evidence>
<evidence type="ECO:0000256" key="4">
    <source>
        <dbReference type="ARBA" id="ARBA00022475"/>
    </source>
</evidence>
<evidence type="ECO:0000256" key="6">
    <source>
        <dbReference type="ARBA" id="ARBA00022927"/>
    </source>
</evidence>
<gene>
    <name evidence="12" type="primary">yajC</name>
    <name evidence="12" type="ORF">JQN70_04905</name>
</gene>
<keyword evidence="3" id="KW-0813">Transport</keyword>
<feature type="region of interest" description="Disordered" evidence="10">
    <location>
        <begin position="85"/>
        <end position="106"/>
    </location>
</feature>
<evidence type="ECO:0000256" key="9">
    <source>
        <dbReference type="ARBA" id="ARBA00023136"/>
    </source>
</evidence>
<dbReference type="PANTHER" id="PTHR33909">
    <property type="entry name" value="SEC TRANSLOCON ACCESSORY COMPLEX SUBUNIT YAJC"/>
    <property type="match status" value="1"/>
</dbReference>
<organism evidence="12 13">
    <name type="scientific">Phycicoccus sonneratiae</name>
    <dbReference type="NCBI Taxonomy" id="2807628"/>
    <lineage>
        <taxon>Bacteria</taxon>
        <taxon>Bacillati</taxon>
        <taxon>Actinomycetota</taxon>
        <taxon>Actinomycetes</taxon>
        <taxon>Micrococcales</taxon>
        <taxon>Intrasporangiaceae</taxon>
        <taxon>Phycicoccus</taxon>
    </lineage>
</organism>
<accession>A0ABS2CIM9</accession>
<evidence type="ECO:0000256" key="2">
    <source>
        <dbReference type="ARBA" id="ARBA00006742"/>
    </source>
</evidence>
<sequence>MSSGSGSGLTYLLILGLPFLLLLWMFFTQRNRAKQVQTLQGSLQVGDEVVTTSGLFGTITALDEKVATLDVGQGTTLRFDRRAIGMRQDLPGAEPTEPTAPQGEGD</sequence>
<evidence type="ECO:0000256" key="7">
    <source>
        <dbReference type="ARBA" id="ARBA00022989"/>
    </source>
</evidence>
<keyword evidence="7 11" id="KW-1133">Transmembrane helix</keyword>
<evidence type="ECO:0000256" key="3">
    <source>
        <dbReference type="ARBA" id="ARBA00022448"/>
    </source>
</evidence>
<dbReference type="RefSeq" id="WP_204130212.1">
    <property type="nucleotide sequence ID" value="NZ_JAFDVD010000006.1"/>
</dbReference>
<protein>
    <submittedName>
        <fullName evidence="12">Preprotein translocase subunit YajC</fullName>
    </submittedName>
</protein>
<dbReference type="PANTHER" id="PTHR33909:SF1">
    <property type="entry name" value="SEC TRANSLOCON ACCESSORY COMPLEX SUBUNIT YAJC"/>
    <property type="match status" value="1"/>
</dbReference>
<keyword evidence="5 11" id="KW-0812">Transmembrane</keyword>
<evidence type="ECO:0000256" key="5">
    <source>
        <dbReference type="ARBA" id="ARBA00022692"/>
    </source>
</evidence>
<comment type="similarity">
    <text evidence="2">Belongs to the YajC family.</text>
</comment>
<evidence type="ECO:0000313" key="12">
    <source>
        <dbReference type="EMBL" id="MBM6399719.1"/>
    </source>
</evidence>
<evidence type="ECO:0000313" key="13">
    <source>
        <dbReference type="Proteomes" id="UP001430172"/>
    </source>
</evidence>
<evidence type="ECO:0000256" key="11">
    <source>
        <dbReference type="SAM" id="Phobius"/>
    </source>
</evidence>
<comment type="subcellular location">
    <subcellularLocation>
        <location evidence="1">Cell membrane</location>
        <topology evidence="1">Single-pass membrane protein</topology>
    </subcellularLocation>
</comment>
<proteinExistence type="inferred from homology"/>
<keyword evidence="13" id="KW-1185">Reference proteome</keyword>
<dbReference type="NCBIfam" id="TIGR00739">
    <property type="entry name" value="yajC"/>
    <property type="match status" value="1"/>
</dbReference>
<keyword evidence="9 11" id="KW-0472">Membrane</keyword>
<comment type="caution">
    <text evidence="12">The sequence shown here is derived from an EMBL/GenBank/DDBJ whole genome shotgun (WGS) entry which is preliminary data.</text>
</comment>
<feature type="transmembrane region" description="Helical" evidence="11">
    <location>
        <begin position="6"/>
        <end position="27"/>
    </location>
</feature>
<evidence type="ECO:0000256" key="1">
    <source>
        <dbReference type="ARBA" id="ARBA00004162"/>
    </source>
</evidence>
<dbReference type="EMBL" id="JAFDVD010000006">
    <property type="protein sequence ID" value="MBM6399719.1"/>
    <property type="molecule type" value="Genomic_DNA"/>
</dbReference>
<keyword evidence="8" id="KW-0811">Translocation</keyword>
<keyword evidence="6" id="KW-0653">Protein transport</keyword>
<evidence type="ECO:0000256" key="8">
    <source>
        <dbReference type="ARBA" id="ARBA00023010"/>
    </source>
</evidence>